<dbReference type="InterPro" id="IPR001584">
    <property type="entry name" value="Integrase_cat-core"/>
</dbReference>
<keyword evidence="6" id="KW-0964">Secreted</keyword>
<evidence type="ECO:0000259" key="17">
    <source>
        <dbReference type="PROSITE" id="PS51762"/>
    </source>
</evidence>
<dbReference type="FunFam" id="3.30.70.270:FF:000020">
    <property type="entry name" value="Transposon Tf2-6 polyprotein-like Protein"/>
    <property type="match status" value="1"/>
</dbReference>
<dbReference type="Pfam" id="PF17921">
    <property type="entry name" value="Integrase_H2C2"/>
    <property type="match status" value="1"/>
</dbReference>
<dbReference type="InterPro" id="IPR041588">
    <property type="entry name" value="Integrase_H2C2"/>
</dbReference>
<evidence type="ECO:0000256" key="12">
    <source>
        <dbReference type="ARBA" id="ARBA00023295"/>
    </source>
</evidence>
<evidence type="ECO:0000256" key="7">
    <source>
        <dbReference type="ARBA" id="ARBA00022679"/>
    </source>
</evidence>
<dbReference type="EC" id="2.4.1.207" evidence="3"/>
<dbReference type="Pfam" id="PF06955">
    <property type="entry name" value="XET_C"/>
    <property type="match status" value="1"/>
</dbReference>
<dbReference type="Gene3D" id="1.10.340.70">
    <property type="match status" value="1"/>
</dbReference>
<feature type="region of interest" description="Disordered" evidence="14">
    <location>
        <begin position="1327"/>
        <end position="1396"/>
    </location>
</feature>
<dbReference type="InterPro" id="IPR000757">
    <property type="entry name" value="Beta-glucanase-like"/>
</dbReference>
<evidence type="ECO:0000256" key="5">
    <source>
        <dbReference type="ARBA" id="ARBA00022523"/>
    </source>
</evidence>
<dbReference type="InterPro" id="IPR036397">
    <property type="entry name" value="RNaseH_sf"/>
</dbReference>
<dbReference type="Gene3D" id="3.10.20.370">
    <property type="match status" value="1"/>
</dbReference>
<dbReference type="GO" id="GO:0048046">
    <property type="term" value="C:apoplast"/>
    <property type="evidence" value="ECO:0007669"/>
    <property type="project" value="UniProtKB-SubCell"/>
</dbReference>
<dbReference type="SUPFAM" id="SSF56672">
    <property type="entry name" value="DNA/RNA polymerases"/>
    <property type="match status" value="1"/>
</dbReference>
<feature type="domain" description="GH16" evidence="17">
    <location>
        <begin position="24"/>
        <end position="218"/>
    </location>
</feature>
<reference evidence="18" key="1">
    <citation type="submission" date="2018-02" db="EMBL/GenBank/DDBJ databases">
        <authorList>
            <person name="Cohen D.B."/>
            <person name="Kent A.D."/>
        </authorList>
    </citation>
    <scope>NUCLEOTIDE SEQUENCE</scope>
</reference>
<dbReference type="GO" id="GO:0003676">
    <property type="term" value="F:nucleic acid binding"/>
    <property type="evidence" value="ECO:0007669"/>
    <property type="project" value="InterPro"/>
</dbReference>
<name>A0A2N9I5D4_FAGSY</name>
<comment type="subcellular location">
    <subcellularLocation>
        <location evidence="1">Secreted</location>
        <location evidence="1">Cell wall</location>
    </subcellularLocation>
    <subcellularLocation>
        <location evidence="2">Secreted</location>
        <location evidence="2">Extracellular space</location>
        <location evidence="2">Apoplast</location>
    </subcellularLocation>
</comment>
<dbReference type="SUPFAM" id="SSF49899">
    <property type="entry name" value="Concanavalin A-like lectins/glucanases"/>
    <property type="match status" value="1"/>
</dbReference>
<dbReference type="GO" id="GO:0016762">
    <property type="term" value="F:xyloglucan:xyloglucosyl transferase activity"/>
    <property type="evidence" value="ECO:0007669"/>
    <property type="project" value="UniProtKB-EC"/>
</dbReference>
<gene>
    <name evidence="18" type="ORF">FSB_LOCUS47166</name>
</gene>
<evidence type="ECO:0000256" key="2">
    <source>
        <dbReference type="ARBA" id="ARBA00004271"/>
    </source>
</evidence>
<evidence type="ECO:0000256" key="3">
    <source>
        <dbReference type="ARBA" id="ARBA00012152"/>
    </source>
</evidence>
<dbReference type="Gene3D" id="3.30.70.270">
    <property type="match status" value="1"/>
</dbReference>
<evidence type="ECO:0000256" key="15">
    <source>
        <dbReference type="SAM" id="SignalP"/>
    </source>
</evidence>
<keyword evidence="10" id="KW-1015">Disulfide bond</keyword>
<evidence type="ECO:0000256" key="10">
    <source>
        <dbReference type="ARBA" id="ARBA00023157"/>
    </source>
</evidence>
<dbReference type="InterPro" id="IPR016455">
    <property type="entry name" value="XTH"/>
</dbReference>
<evidence type="ECO:0000256" key="8">
    <source>
        <dbReference type="ARBA" id="ARBA00022729"/>
    </source>
</evidence>
<dbReference type="PANTHER" id="PTHR35046">
    <property type="entry name" value="ZINC KNUCKLE (CCHC-TYPE) FAMILY PROTEIN"/>
    <property type="match status" value="1"/>
</dbReference>
<dbReference type="GO" id="GO:0015074">
    <property type="term" value="P:DNA integration"/>
    <property type="evidence" value="ECO:0007669"/>
    <property type="project" value="InterPro"/>
</dbReference>
<dbReference type="InterPro" id="IPR008263">
    <property type="entry name" value="GH16_AS"/>
</dbReference>
<dbReference type="Gene3D" id="3.30.420.10">
    <property type="entry name" value="Ribonuclease H-like superfamily/Ribonuclease H"/>
    <property type="match status" value="1"/>
</dbReference>
<keyword evidence="11" id="KW-0325">Glycoprotein</keyword>
<proteinExistence type="predicted"/>
<dbReference type="SUPFAM" id="SSF53098">
    <property type="entry name" value="Ribonuclease H-like"/>
    <property type="match status" value="1"/>
</dbReference>
<protein>
    <recommendedName>
        <fullName evidence="3">xyloglucan:xyloglucosyl transferase</fullName>
        <ecNumber evidence="3">2.4.1.207</ecNumber>
    </recommendedName>
</protein>
<feature type="compositionally biased region" description="Polar residues" evidence="14">
    <location>
        <begin position="1379"/>
        <end position="1396"/>
    </location>
</feature>
<dbReference type="InterPro" id="IPR043128">
    <property type="entry name" value="Rev_trsase/Diguanyl_cyclase"/>
</dbReference>
<comment type="catalytic activity">
    <reaction evidence="13">
        <text>breaks a beta-(1-&gt;4) bond in the backbone of a xyloglucan and transfers the xyloglucanyl segment on to O-4 of the non-reducing terminal glucose residue of an acceptor, which can be a xyloglucan or an oligosaccharide of xyloglucan.</text>
        <dbReference type="EC" id="2.4.1.207"/>
    </reaction>
</comment>
<dbReference type="FunFam" id="2.60.120.200:FF:000025">
    <property type="entry name" value="Xyloglucan endotransglucosylase/hydrolase"/>
    <property type="match status" value="1"/>
</dbReference>
<dbReference type="GO" id="GO:0042546">
    <property type="term" value="P:cell wall biogenesis"/>
    <property type="evidence" value="ECO:0007669"/>
    <property type="project" value="InterPro"/>
</dbReference>
<keyword evidence="9" id="KW-0378">Hydrolase</keyword>
<dbReference type="Gene3D" id="2.60.120.200">
    <property type="match status" value="1"/>
</dbReference>
<feature type="chain" id="PRO_5015009703" description="xyloglucan:xyloglucosyl transferase" evidence="15">
    <location>
        <begin position="29"/>
        <end position="1396"/>
    </location>
</feature>
<dbReference type="FunFam" id="3.30.420.10:FF:000032">
    <property type="entry name" value="Retrovirus-related Pol polyprotein from transposon 297-like Protein"/>
    <property type="match status" value="1"/>
</dbReference>
<dbReference type="PROSITE" id="PS51762">
    <property type="entry name" value="GH16_2"/>
    <property type="match status" value="1"/>
</dbReference>
<evidence type="ECO:0000256" key="13">
    <source>
        <dbReference type="ARBA" id="ARBA00034022"/>
    </source>
</evidence>
<dbReference type="InterPro" id="IPR056924">
    <property type="entry name" value="SH3_Tf2-1"/>
</dbReference>
<dbReference type="PROSITE" id="PS01034">
    <property type="entry name" value="GH16_1"/>
    <property type="match status" value="1"/>
</dbReference>
<dbReference type="FunFam" id="1.10.340.70:FF:000001">
    <property type="entry name" value="Retrovirus-related Pol polyprotein from transposon gypsy-like Protein"/>
    <property type="match status" value="1"/>
</dbReference>
<feature type="compositionally biased region" description="Basic and acidic residues" evidence="14">
    <location>
        <begin position="1332"/>
        <end position="1344"/>
    </location>
</feature>
<evidence type="ECO:0000256" key="14">
    <source>
        <dbReference type="SAM" id="MobiDB-lite"/>
    </source>
</evidence>
<dbReference type="InterPro" id="IPR010713">
    <property type="entry name" value="XET_C"/>
</dbReference>
<dbReference type="PANTHER" id="PTHR35046:SF9">
    <property type="entry name" value="RNA-DIRECTED DNA POLYMERASE"/>
    <property type="match status" value="1"/>
</dbReference>
<feature type="domain" description="Integrase catalytic" evidence="16">
    <location>
        <begin position="1046"/>
        <end position="1206"/>
    </location>
</feature>
<feature type="region of interest" description="Disordered" evidence="14">
    <location>
        <begin position="384"/>
        <end position="445"/>
    </location>
</feature>
<evidence type="ECO:0000256" key="4">
    <source>
        <dbReference type="ARBA" id="ARBA00022512"/>
    </source>
</evidence>
<dbReference type="Pfam" id="PF24626">
    <property type="entry name" value="SH3_Tf2-1"/>
    <property type="match status" value="1"/>
</dbReference>
<keyword evidence="7" id="KW-0808">Transferase</keyword>
<evidence type="ECO:0000259" key="16">
    <source>
        <dbReference type="PROSITE" id="PS50994"/>
    </source>
</evidence>
<dbReference type="InterPro" id="IPR043502">
    <property type="entry name" value="DNA/RNA_pol_sf"/>
</dbReference>
<dbReference type="CDD" id="cd09274">
    <property type="entry name" value="RNase_HI_RT_Ty3"/>
    <property type="match status" value="1"/>
</dbReference>
<evidence type="ECO:0000313" key="18">
    <source>
        <dbReference type="EMBL" id="SPD19284.1"/>
    </source>
</evidence>
<accession>A0A2N9I5D4</accession>
<dbReference type="EMBL" id="OIVN01004788">
    <property type="protein sequence ID" value="SPD19284.1"/>
    <property type="molecule type" value="Genomic_DNA"/>
</dbReference>
<feature type="compositionally biased region" description="Acidic residues" evidence="14">
    <location>
        <begin position="403"/>
        <end position="417"/>
    </location>
</feature>
<dbReference type="PROSITE" id="PS50994">
    <property type="entry name" value="INTEGRASE"/>
    <property type="match status" value="1"/>
</dbReference>
<dbReference type="InterPro" id="IPR012337">
    <property type="entry name" value="RNaseH-like_sf"/>
</dbReference>
<dbReference type="Pfam" id="PF00722">
    <property type="entry name" value="Glyco_hydro_16"/>
    <property type="match status" value="1"/>
</dbReference>
<evidence type="ECO:0000256" key="1">
    <source>
        <dbReference type="ARBA" id="ARBA00004191"/>
    </source>
</evidence>
<keyword evidence="12" id="KW-0326">Glycosidase</keyword>
<dbReference type="Pfam" id="PF17919">
    <property type="entry name" value="RT_RNaseH_2"/>
    <property type="match status" value="1"/>
</dbReference>
<keyword evidence="5" id="KW-0052">Apoplast</keyword>
<evidence type="ECO:0000256" key="9">
    <source>
        <dbReference type="ARBA" id="ARBA00022801"/>
    </source>
</evidence>
<feature type="signal peptide" evidence="15">
    <location>
        <begin position="1"/>
        <end position="28"/>
    </location>
</feature>
<dbReference type="InterPro" id="IPR013320">
    <property type="entry name" value="ConA-like_dom_sf"/>
</dbReference>
<feature type="region of interest" description="Disordered" evidence="14">
    <location>
        <begin position="278"/>
        <end position="303"/>
    </location>
</feature>
<dbReference type="InterPro" id="IPR041577">
    <property type="entry name" value="RT_RNaseH_2"/>
</dbReference>
<keyword evidence="4" id="KW-0134">Cell wall</keyword>
<keyword evidence="8 15" id="KW-0732">Signal</keyword>
<evidence type="ECO:0000256" key="11">
    <source>
        <dbReference type="ARBA" id="ARBA00023180"/>
    </source>
</evidence>
<organism evidence="18">
    <name type="scientific">Fagus sylvatica</name>
    <name type="common">Beechnut</name>
    <dbReference type="NCBI Taxonomy" id="28930"/>
    <lineage>
        <taxon>Eukaryota</taxon>
        <taxon>Viridiplantae</taxon>
        <taxon>Streptophyta</taxon>
        <taxon>Embryophyta</taxon>
        <taxon>Tracheophyta</taxon>
        <taxon>Spermatophyta</taxon>
        <taxon>Magnoliopsida</taxon>
        <taxon>eudicotyledons</taxon>
        <taxon>Gunneridae</taxon>
        <taxon>Pentapetalae</taxon>
        <taxon>rosids</taxon>
        <taxon>fabids</taxon>
        <taxon>Fagales</taxon>
        <taxon>Fagaceae</taxon>
        <taxon>Fagus</taxon>
    </lineage>
</organism>
<dbReference type="GO" id="GO:0004553">
    <property type="term" value="F:hydrolase activity, hydrolyzing O-glycosyl compounds"/>
    <property type="evidence" value="ECO:0007669"/>
    <property type="project" value="InterPro"/>
</dbReference>
<dbReference type="CDD" id="cd02176">
    <property type="entry name" value="GH16_XET"/>
    <property type="match status" value="1"/>
</dbReference>
<dbReference type="GO" id="GO:0010411">
    <property type="term" value="P:xyloglucan metabolic process"/>
    <property type="evidence" value="ECO:0007669"/>
    <property type="project" value="InterPro"/>
</dbReference>
<evidence type="ECO:0000256" key="6">
    <source>
        <dbReference type="ARBA" id="ARBA00022525"/>
    </source>
</evidence>
<sequence length="1396" mass="158945">MSTTSSSLQISLLLSLFIFTSLVTLSAGNFYQDFDITWGDNRAKILDGGQLLTLSLDEASGSGFQSKNEYLFGRIDMQIKLVAGNSAGTVTAYYLSSQGPTHDEIDFEFLGNLSGDPYIVHTNVFSQGKGNREQQFHLWFDPTKAFHTYSIVWNTQRIMFLVDNIPIRVFNNLESIGVPFPKSQPMRIYSSLWNADDWATRGGLVKTDWTKAPFTASYRNFKASTVSTSTNSLQASELQDQALGATGRNRIRWVQKKYMVYNYCTDFKRFPEGLPSECKRSRSDGNQGGPSLKDPLQVPDGPITRSRAKKIKEAMQGLVQSTWDEASKSPTIKHITMSHRSDSSPKGKADNSSFVLQAMQQQFERLNFVLGEVRDRMDHQEAAIRNLQGGRDRRRREPRVENEYENEGDGEDEEDLASEVGSGRHRRVRRERGHEGNLGGRDGVDRNLGSIKMKIPSFQGRTDPEVYLEWEKKIDLVFDCHNYSEEKKVKLAGSRSVEDYHKEMEVAMIRANVEEDREATMARFLSGLNRDIANVIELQHYVEIEDMVHMAMKVERQLKRKGTARRVMIMRDNGEVMTESEDDSDGMPELVDASDDDGVVYPVTGESLVARRALNTHIKVDDAEQQRENIFHTRCHVNNKWLNDCGEVRVDRQVLVTFSIGKYLDEVLCDVVPMHAGHILLGRPWQEFEDVFPEEMPNELPPIRGIEHQIDFVPGAAIPNRPAYRSNPEETKELQEASIEVDEEKVKAIKEWPTPKSITEVRSFHGLASFYRRFVKDFSTLAAPLTEVIKKNVGFHWGADQDNAFATIKERLCSAPVLALPNFNKAFEIECDASGIGIGAVLMQDRRPIAFFSEKLSGASLKYPTYDKELYALVRALETWQHYLWPREFVIHTDHESLKHLKGQGKENIVADALSRRYVLLTSMSAKMLGFEYVKDMYADDADFSDVYKACDKAAFGKFYKHDGYLFKESKLCVPSCSMRELLVREAHGGGLMGHFGVKKTLDILHEHFFWPKMKKDVNRICGRCITCRKAKSKVLPHGLYTPLPVPSEPWVDISMDFVLGLPRTKRGRDSIFVVVDRFSKMAHFIPCHKTDDATNIANLFFREIVRLHGVPRSIVSDRDVKFLSYFWKVLWGKLGTKLLFSTTCHPQTDGQTEVVNRTLTQLLRTVVHKNLKTWEDCLPFIEFAYNRAMHTTTSYSPFEIVYGFNPLTPLDLMPLPVDGRSSLDGQKKAELVKSLHERVRLQIAQKNERVASQANKGRRRVIFEPGDWVWVHMRKERFPAHRKTKLHPRGDGPFQILEKINDNAYKVDLPGEYKVSATFNVSDLSPFDVGEDSRSNPFEERGNDGNQGGPSLKDPLQVPDGPITRSRAKKIKEAMQGLVQSTWDEASKSPTIKWV</sequence>